<dbReference type="PANTHER" id="PTHR37540:SF5">
    <property type="entry name" value="TRANSCRIPTION FACTOR DOMAIN-CONTAINING PROTEIN"/>
    <property type="match status" value="1"/>
</dbReference>
<evidence type="ECO:0000313" key="2">
    <source>
        <dbReference type="EMBL" id="KAL2072613.1"/>
    </source>
</evidence>
<feature type="region of interest" description="Disordered" evidence="1">
    <location>
        <begin position="136"/>
        <end position="162"/>
    </location>
</feature>
<comment type="caution">
    <text evidence="2">The sequence shown here is derived from an EMBL/GenBank/DDBJ whole genome shotgun (WGS) entry which is preliminary data.</text>
</comment>
<sequence>MASDYYSTMNVDADAGQTKPSEMAYEQPEAHLVAETWSTNTEDCIDNLEAWALGTEIKITSYKRKSDVARKQVDITYLCSEQKLTFHLSQNLPFVAETGTARPKGSSRTLIRSHARRRPGTKAKVPSQLIAILPQNDCSPTKDESDRSLLRTSQPQLSSFPRKASVDPFQALPISDVGNSQFYIHYYDSDFSESFSPVNPRKAYLPFVITDAALLHATLSHSSIRHNMLRGVPGADPAYHNAKAVQIVNERLRKPVPECTDATITAVACLALFEWFFPPKATHRSSIKCEPTYGRSRSNGEDTRWHQVYQTRESCKKTYNMVNHLTPTSQYTSKVHTRRIDSCASIFLETPARFALILEADEEDPTSWYPYSPLASTYLSTLITHTCLPALSTSLIVIYWGIHNVTLLKEVTSRLSRPPEILSYSDMVERLERRIVDVIQSPSLKNNINADTAILSLFANAALVHIYAFMRDLPLGIVFLATLSRRIRGTLDGLTMGGRMELGVLYPELWVWVLVMAGIGGVRTDERMFFAGLARDFCDGLEIRGADGVESFLKGWLWCEMYRASNTEAFWKDFREAGENEECSGDSGVEGREKMSE</sequence>
<protein>
    <submittedName>
        <fullName evidence="2">Uncharacterized protein</fullName>
    </submittedName>
</protein>
<dbReference type="EMBL" id="JAZHXI010000004">
    <property type="protein sequence ID" value="KAL2072613.1"/>
    <property type="molecule type" value="Genomic_DNA"/>
</dbReference>
<reference evidence="2 3" key="1">
    <citation type="journal article" date="2024" name="Commun. Biol.">
        <title>Comparative genomic analysis of thermophilic fungi reveals convergent evolutionary adaptations and gene losses.</title>
        <authorList>
            <person name="Steindorff A.S."/>
            <person name="Aguilar-Pontes M.V."/>
            <person name="Robinson A.J."/>
            <person name="Andreopoulos B."/>
            <person name="LaButti K."/>
            <person name="Kuo A."/>
            <person name="Mondo S."/>
            <person name="Riley R."/>
            <person name="Otillar R."/>
            <person name="Haridas S."/>
            <person name="Lipzen A."/>
            <person name="Grimwood J."/>
            <person name="Schmutz J."/>
            <person name="Clum A."/>
            <person name="Reid I.D."/>
            <person name="Moisan M.C."/>
            <person name="Butler G."/>
            <person name="Nguyen T.T.M."/>
            <person name="Dewar K."/>
            <person name="Conant G."/>
            <person name="Drula E."/>
            <person name="Henrissat B."/>
            <person name="Hansel C."/>
            <person name="Singer S."/>
            <person name="Hutchinson M.I."/>
            <person name="de Vries R.P."/>
            <person name="Natvig D.O."/>
            <person name="Powell A.J."/>
            <person name="Tsang A."/>
            <person name="Grigoriev I.V."/>
        </authorList>
    </citation>
    <scope>NUCLEOTIDE SEQUENCE [LARGE SCALE GENOMIC DNA]</scope>
    <source>
        <strain evidence="2 3">CBS 494.80</strain>
    </source>
</reference>
<accession>A0ABR4CS87</accession>
<gene>
    <name evidence="2" type="ORF">VTL71DRAFT_11956</name>
</gene>
<dbReference type="Proteomes" id="UP001595075">
    <property type="component" value="Unassembled WGS sequence"/>
</dbReference>
<feature type="region of interest" description="Disordered" evidence="1">
    <location>
        <begin position="99"/>
        <end position="123"/>
    </location>
</feature>
<evidence type="ECO:0000313" key="3">
    <source>
        <dbReference type="Proteomes" id="UP001595075"/>
    </source>
</evidence>
<feature type="compositionally biased region" description="Basic residues" evidence="1">
    <location>
        <begin position="111"/>
        <end position="121"/>
    </location>
</feature>
<feature type="compositionally biased region" description="Basic and acidic residues" evidence="1">
    <location>
        <begin position="140"/>
        <end position="149"/>
    </location>
</feature>
<name>A0ABR4CS87_9HELO</name>
<evidence type="ECO:0000256" key="1">
    <source>
        <dbReference type="SAM" id="MobiDB-lite"/>
    </source>
</evidence>
<dbReference type="PANTHER" id="PTHR37540">
    <property type="entry name" value="TRANSCRIPTION FACTOR (ACR-2), PUTATIVE-RELATED-RELATED"/>
    <property type="match status" value="1"/>
</dbReference>
<proteinExistence type="predicted"/>
<keyword evidence="3" id="KW-1185">Reference proteome</keyword>
<organism evidence="2 3">
    <name type="scientific">Oculimacula yallundae</name>
    <dbReference type="NCBI Taxonomy" id="86028"/>
    <lineage>
        <taxon>Eukaryota</taxon>
        <taxon>Fungi</taxon>
        <taxon>Dikarya</taxon>
        <taxon>Ascomycota</taxon>
        <taxon>Pezizomycotina</taxon>
        <taxon>Leotiomycetes</taxon>
        <taxon>Helotiales</taxon>
        <taxon>Ploettnerulaceae</taxon>
        <taxon>Oculimacula</taxon>
    </lineage>
</organism>
<feature type="compositionally biased region" description="Polar residues" evidence="1">
    <location>
        <begin position="150"/>
        <end position="159"/>
    </location>
</feature>